<dbReference type="InterPro" id="IPR005135">
    <property type="entry name" value="Endo/exonuclease/phosphatase"/>
</dbReference>
<dbReference type="GO" id="GO:0005829">
    <property type="term" value="C:cytosol"/>
    <property type="evidence" value="ECO:0007669"/>
    <property type="project" value="TreeGrafter"/>
</dbReference>
<evidence type="ECO:0000259" key="13">
    <source>
        <dbReference type="Pfam" id="PF00456"/>
    </source>
</evidence>
<keyword evidence="8" id="KW-0786">Thiamine pyrophosphate</keyword>
<dbReference type="GO" id="GO:0046872">
    <property type="term" value="F:metal ion binding"/>
    <property type="evidence" value="ECO:0007669"/>
    <property type="project" value="UniProtKB-KW"/>
</dbReference>
<dbReference type="CDD" id="cd07033">
    <property type="entry name" value="TPP_PYR_DXS_TK_like"/>
    <property type="match status" value="1"/>
</dbReference>
<feature type="chain" id="PRO_5013249105" evidence="12">
    <location>
        <begin position="19"/>
        <end position="4180"/>
    </location>
</feature>
<comment type="caution">
    <text evidence="17">The sequence shown here is derived from an EMBL/GenBank/DDBJ whole genome shotgun (WGS) entry which is preliminary data.</text>
</comment>
<feature type="region of interest" description="Disordered" evidence="11">
    <location>
        <begin position="705"/>
        <end position="728"/>
    </location>
</feature>
<evidence type="ECO:0000256" key="6">
    <source>
        <dbReference type="ARBA" id="ARBA00022723"/>
    </source>
</evidence>
<accession>A0A1Q9E003</accession>
<evidence type="ECO:0000313" key="18">
    <source>
        <dbReference type="Proteomes" id="UP000186817"/>
    </source>
</evidence>
<evidence type="ECO:0000313" key="17">
    <source>
        <dbReference type="EMBL" id="OLQ00755.1"/>
    </source>
</evidence>
<feature type="region of interest" description="Disordered" evidence="11">
    <location>
        <begin position="1950"/>
        <end position="1994"/>
    </location>
</feature>
<dbReference type="Pfam" id="PF22613">
    <property type="entry name" value="Transketolase_C_1"/>
    <property type="match status" value="1"/>
</dbReference>
<organism evidence="17 18">
    <name type="scientific">Symbiodinium microadriaticum</name>
    <name type="common">Dinoflagellate</name>
    <name type="synonym">Zooxanthella microadriatica</name>
    <dbReference type="NCBI Taxonomy" id="2951"/>
    <lineage>
        <taxon>Eukaryota</taxon>
        <taxon>Sar</taxon>
        <taxon>Alveolata</taxon>
        <taxon>Dinophyceae</taxon>
        <taxon>Suessiales</taxon>
        <taxon>Symbiodiniaceae</taxon>
        <taxon>Symbiodinium</taxon>
    </lineage>
</organism>
<dbReference type="EMBL" id="LSRX01000317">
    <property type="protein sequence ID" value="OLQ00755.1"/>
    <property type="molecule type" value="Genomic_DNA"/>
</dbReference>
<feature type="region of interest" description="Disordered" evidence="11">
    <location>
        <begin position="451"/>
        <end position="474"/>
    </location>
</feature>
<feature type="compositionally biased region" description="Polar residues" evidence="11">
    <location>
        <begin position="1568"/>
        <end position="1594"/>
    </location>
</feature>
<feature type="compositionally biased region" description="Low complexity" evidence="11">
    <location>
        <begin position="100"/>
        <end position="115"/>
    </location>
</feature>
<comment type="similarity">
    <text evidence="4">Belongs to the transketolase family.</text>
</comment>
<evidence type="ECO:0000256" key="12">
    <source>
        <dbReference type="SAM" id="SignalP"/>
    </source>
</evidence>
<dbReference type="Pfam" id="PF02779">
    <property type="entry name" value="Transket_pyr"/>
    <property type="match status" value="1"/>
</dbReference>
<protein>
    <submittedName>
        <fullName evidence="17">Transketolase-1, chloroplastic</fullName>
    </submittedName>
</protein>
<feature type="domain" description="Endonuclease/exonuclease/phosphatase" evidence="15">
    <location>
        <begin position="2204"/>
        <end position="2434"/>
    </location>
</feature>
<evidence type="ECO:0000256" key="8">
    <source>
        <dbReference type="ARBA" id="ARBA00023052"/>
    </source>
</evidence>
<dbReference type="InterPro" id="IPR009014">
    <property type="entry name" value="Transketo_C/PFOR_II"/>
</dbReference>
<evidence type="ECO:0000256" key="1">
    <source>
        <dbReference type="ARBA" id="ARBA00001941"/>
    </source>
</evidence>
<feature type="region of interest" description="Disordered" evidence="11">
    <location>
        <begin position="73"/>
        <end position="115"/>
    </location>
</feature>
<dbReference type="FunFam" id="3.40.50.970:FF:000004">
    <property type="entry name" value="Transketolase"/>
    <property type="match status" value="1"/>
</dbReference>
<feature type="domain" description="Transketolase N-terminal" evidence="13">
    <location>
        <begin position="3717"/>
        <end position="4062"/>
    </location>
</feature>
<feature type="region of interest" description="Disordered" evidence="11">
    <location>
        <begin position="1558"/>
        <end position="1610"/>
    </location>
</feature>
<evidence type="ECO:0000259" key="16">
    <source>
        <dbReference type="Pfam" id="PF22613"/>
    </source>
</evidence>
<dbReference type="InterPro" id="IPR005474">
    <property type="entry name" value="Transketolase_N"/>
</dbReference>
<dbReference type="InterPro" id="IPR036691">
    <property type="entry name" value="Endo/exonu/phosph_ase_sf"/>
</dbReference>
<evidence type="ECO:0000256" key="5">
    <source>
        <dbReference type="ARBA" id="ARBA00022679"/>
    </source>
</evidence>
<keyword evidence="18" id="KW-1185">Reference proteome</keyword>
<dbReference type="Proteomes" id="UP000186817">
    <property type="component" value="Unassembled WGS sequence"/>
</dbReference>
<feature type="region of interest" description="Disordered" evidence="11">
    <location>
        <begin position="268"/>
        <end position="330"/>
    </location>
</feature>
<dbReference type="SUPFAM" id="SSF52518">
    <property type="entry name" value="Thiamin diphosphate-binding fold (THDP-binding)"/>
    <property type="match status" value="2"/>
</dbReference>
<dbReference type="Gene3D" id="3.60.10.10">
    <property type="entry name" value="Endonuclease/exonuclease/phosphatase"/>
    <property type="match status" value="1"/>
</dbReference>
<sequence length="4180" mass="450298">MSALSWLVAMTCLRVPYAPFSANGKSVAKVGGAVVGGMLGGPIGAVVGAQVASKMGPALDSALEALEGDLAEEEKDAEKQEVQEASPPEPESASKVSDKAPVPSEDAPEAPSSASAPVQEGVKVIFAVAFYCVEFGDARGDHLMDELQALRKGVPEKEKKLEAEIAELYAKVMKRQLASFWIYAIALSFSAKPVMRSWHSLKRAKASESVRLGLPVSRLQRDLLSRHHGTDPHFRALLRGFPVRMGRGSKQGSQQGGQQWRQGEHGYRVWPGAYSPQQPQARDKRPWRSDVSRPTTSFPSYASVSLPVEKTAPTRNPSERSGGRAGNTSATPAIQTALNHTRKAEGKVNRLRDALQESGLLWQEYEAQMKEAFRKERVRFAKDRERLEKEILEAEEAQELARQGLRDAFFGAQRSTGSADVSMLEGPDADQVFEQWTREDEGAADGVLQRALAPRDHTPNRATATAPRTPPGGAPPAPVIPLMSGTPTAVTDPYYNSMSPVMTPAAIQHYLQQQMMQSQISVAPPGLAPIIEAPAAVTAAVPPEVPAPGPLGEGPEEGYGKSPTLHDRVQRRRAMEPFGGGRGPAPAGAPDSLPPDARLPTNIRIVEDDDELHPDSLSWKVPSPDALGTASGGTWQGAKETDRTRPRIPFDFGLRMLIRAAPGSGNEASRPQEDTAHDSEAVSHLPGIAVRPQVQVHAHAEVTLTPPAMLPPDPGEHTGLTPSEPCREDPLLGPLGELALDAAEVETTGPGVALDVPVILAAAGYRIAHATAGVLFPSHVGALEGQVRSASADMLCECGDQLTPVYPQVAPGFATFVASPAWFAEAKLVVAFLDARAVRGQAFAIVLSFPTTVQEINRVAGLSSVAAHDIFVSGQPLPLDEHVDVALPTGSLIRMLPPGSKPLWAAPLAFALWHPHYWPSGALVPRTRDSACALVLHSSGKYLYGRFCSDDWANQNGIASLVGVPLAEVRMQAADPAEMLPYVYRGAPVRGVIAVFERPLGFDFNFVVCEQLSLSIDWLLQTLTVIQGVATDQTVPRLFTPPDDSKHLSHMQRDALPFAELGYWPEFVPLTLPVPCDIGATTDAVLIVSQRVPIDRLLLIFQGGARQGISWPSQVALTAVVLATCPLPLEAHGLTESRPICVAEVMPGHLIPESWLHAAIALAIFWYAWRALRAVSCKVADDPSFGDGVHWMMNCLCTATRLLQTPHFAMPRDLARLLQRDDFEDGLEDLPPQEAAVTFAILAPEYAPEFVTVTLQLPCTWGEAEPFLPPARATGPNVRFPHLFPAAQQHIPGFVLLTAAPRWDPHANVVCLNSIDIDGRVFAVFAPSYVDREGLCRLAALPSGLDYDVFVEGDDQPMARDYEVHLSQGMQVVFVEAGQVPTGGHALPVLLLSPANWDETFAFPEPALYDSYCIATAARHALCSCDFGRPWRVKRNIASTVGLAHQRFHVLPANPPVRDIAIQGVKCRTLLAACTCGRQEDNCQAFFVDLRPIREGLKLRHCNGFALDLDLLVETLSAEAPPGWRAQISDSPASFGGRVFLSPGAVLTVDYVPTSGPVDAAAGDRQEGGSQDPSEVVSSDTATLDTQGSSTGQDIEQDSVPPVVESSDDTDITLGPALRSRSFLILGQDFTPELIQIALPAPTPVFDALASVSAARKSRDRLCLPQLLPVAPQPSGSHALILAMPSWQLDGAYIAFDLSTHDGRVFALQVCNRVDRSGLLIAAGLDTRTNIDIYIRDMPWALPDDIFVEVGHGDLVQFVPAQQPVAVVASLADMLSAPTHWRYAAPALDDFLWDTWVVHDEGAFRHQVRPERRQHSKQDIAARLSILPHDLVVQLPKPRIQDFCRRGHITMHVLYAVWAPGCPNADALSEAVCFVDLRPVLSGLYVARCPGYLFDVRALLLRFAGRCPAGMHVHAERRGSLLPPTEQALPVTNGDVITVFVLPDAIVHDWSNDGGGPPGPPMPPGPPGPRGSNDGRTATHAVPPAAAEQPCSAGPVAGTGGYDVSSASLRQSAARSRCGGSVGGLLGLILACLPVFTSAGPSRATHGISLWVDPSAVVQGEGPLATPCLQEPAKHGFEGRWPLPTPCRAPMTVPLLELSGPIGPTLLEQAVEQTQGYAFWETLTLLEALLDHFAPKAVVAQKARPIRLCGAVCRPFEGNGLRDVFVLAGVHWQSFNVCLMCHAALRPLARHIGEATGTLQLTLATYNVLSLCGSAFADNCQAGLAFVPARPALLASTLHSSGVTVAGLQEARTEAGRLSTDGFTRFCSGAEKGQFGVELWFKTGHTVVSGCGHQTALVSFLPNAFTVLHADPRRIFVLFSSASIRILFASLHAPHRGAEAHILAGWWAETKRLLEKFASKGVAYLLGDFNAAVGSLTSRSVGDLSADIQDDPGDQLHDTLHRFSLWLPSTFQGVHFGPSGTYIQKRNQAESRNDYVAIPDYLDQCRIHSWVEPSIHAGQPVIDHIAALVSVQARIAAVSSNAPGRRAKVDVGFLNTPAGKEQAAHILESMPSIPWNVSPDAHAALITSHIQRGFEGSASSKPSRPRHPYLSPETWSLQKRVASLRRQLTRLRCALRFHEIAAAFASLRAGHGGPLRQMWCSGWTNRAILSIGCLGRSLSSTSKDLRAGCKADRAAYLSGLADSVDGGGHHAHDDLRRLLCRRKKRPFAPDVLPQLLDEQGALCEDGEATIARWRRHFSQLEGGVAMAPSAIAALAPPPAPVFPDIPFADFPAPSDLLCAILHAKTGKACGPDGIPAELGRSQPAALQQILLPLLLKTGLLCREPLGFNSGILTWLYKGRGPKVDCGSYRAIMLLSVVAKTFHRAFRPAIYRFFEQHSMPIQLGGKKNATVLFGSHISRAYGKWCAANSVSTAILYADVSAAYYSAVRALTARRDCADKHASFRHPDPEVQLQLEKPSALSQGGATEWLQALTHDLNDRTWMTLSTDDTPVLTTQGSRPGSSWADLFFGVTVPGILAVRDQMRKEAPKVAQAVVVGWDGWKGFFEPPPSVQPSSAQVTLDDVVWADDLASYLGIPCPEEAASLVGLEASLLNDSFRSYGYSLSFGVSKTAAIVQLRGPGARAARRKLFSFKGGIPILSETGPAENLPLVPVYKHLGVRVTANNSLLPEIKQRVAAAWVSFRQGKTKVFRSKRLSLERKGAILASHVLSKLTFGCGSWGPLRQGEMTLFARTVISMYRQCLGLAYADDQHVTTATICALVKQADPSTLLLTERLRYAIQLVANGPDALWALVKGDANFMSGMREAFTWLYGWIRATTHLPDPASDWEPWARLMTSRLAAALSSLHAAISTGVIDALLALSPPDPDSVWHALLDFAEPLDVLQQSLRDWAAHPEAPPSACGLAEDACLLLDPELWCDDFRRGKRGVQGFAACAELQSPSDCKLNFVLTGVSAVFKVDDPPLLEFVYPFRHSVPLATARRHLDWLEQACDTFSTFLSTSQLSPVFLEASPSAYEVLECEDPEVIIVGTGSEVHICLEAGKSMDAKVRVVSMPSVEVFRAQPDSYKESLLPKGVPTLSVEANMGILGGSMAYMKDTEETAVGINVFGASAPGGTCLEKFGFTAENVKSCAEKCLKGETGVLSDGTQGFRFPAGQADNYFCELPVRNRRKKRRSMSSMNMSIVGIFTCAADGPGCRRYCLGGRFDLRVAAGHATASQPQASMGAATVGAAMLAAGCATRVTAKGKGQRKAVKLAAVSTDTEVETDCINSIRFLAVDAVNKATSVGTAKAPIGSLAFDDVVLLLSILEGGYLLFAEEMAYNPKDPTWVNRDRFVLSSGHGCMLQYSLLHLAGYDSVAMDDLKQFRQWGSKTPGHPENFETAGIEVTTGPLGMGISNAVGLAAAEAHMAATYNKPDFTLIDHYTYTIAGDGCMQEGISHEACAYAGHLGLGKLIAFYDDNGITIDGHTDLSFTEDVGKRFEAYGWQVLVVDNGDQDVGAIRKAIAEAKACTDKPTLIKVKTTIGFGSPNKADSHDAHGAPLGADEAEATRKQLGWSYGEFEVPEHVYAAFKKQADAGVEKQGEWDKLFAAYKEKEPELAAQFERAVLNKKLPDNWEECLPKLTPEDNGKATRLHSQDCLNAIAPVLPEFMGGSADLAPSNMKCTGDFLKDSYSERNFRFGIREFGMGAVCNALSLDKTGIPVLAGIIPYCATFTIFTDYMRSAIRHLV</sequence>
<evidence type="ECO:0000256" key="11">
    <source>
        <dbReference type="SAM" id="MobiDB-lite"/>
    </source>
</evidence>
<feature type="region of interest" description="Disordered" evidence="11">
    <location>
        <begin position="575"/>
        <end position="595"/>
    </location>
</feature>
<evidence type="ECO:0000256" key="9">
    <source>
        <dbReference type="ARBA" id="ARBA00049473"/>
    </source>
</evidence>
<dbReference type="GO" id="GO:0004802">
    <property type="term" value="F:transketolase activity"/>
    <property type="evidence" value="ECO:0007669"/>
    <property type="project" value="UniProtKB-EC"/>
</dbReference>
<gene>
    <name evidence="17" type="primary">TKL-1</name>
    <name evidence="17" type="ORF">AK812_SmicGene16552</name>
</gene>
<comment type="catalytic activity">
    <reaction evidence="9">
        <text>D-sedoheptulose 7-phosphate + D-glyceraldehyde 3-phosphate = aldehydo-D-ribose 5-phosphate + D-xylulose 5-phosphate</text>
        <dbReference type="Rhea" id="RHEA:10508"/>
        <dbReference type="ChEBI" id="CHEBI:57483"/>
        <dbReference type="ChEBI" id="CHEBI:57737"/>
        <dbReference type="ChEBI" id="CHEBI:58273"/>
        <dbReference type="ChEBI" id="CHEBI:59776"/>
        <dbReference type="EC" id="2.2.1.1"/>
    </reaction>
</comment>
<dbReference type="Gene3D" id="3.40.50.970">
    <property type="match status" value="2"/>
</dbReference>
<comment type="cofactor">
    <cofactor evidence="2">
        <name>Mg(2+)</name>
        <dbReference type="ChEBI" id="CHEBI:18420"/>
    </cofactor>
</comment>
<feature type="signal peptide" evidence="12">
    <location>
        <begin position="1"/>
        <end position="18"/>
    </location>
</feature>
<dbReference type="OrthoDB" id="10267175at2759"/>
<comment type="cofactor">
    <cofactor evidence="3">
        <name>thiamine diphosphate</name>
        <dbReference type="ChEBI" id="CHEBI:58937"/>
    </cofactor>
</comment>
<comment type="cofactor">
    <cofactor evidence="1">
        <name>Co(2+)</name>
        <dbReference type="ChEBI" id="CHEBI:48828"/>
    </cofactor>
</comment>
<dbReference type="InterPro" id="IPR055152">
    <property type="entry name" value="Transketolase-like_C_2"/>
</dbReference>
<name>A0A1Q9E003_SYMMI</name>
<dbReference type="Pfam" id="PF00456">
    <property type="entry name" value="Transketolase_N"/>
    <property type="match status" value="1"/>
</dbReference>
<feature type="compositionally biased region" description="Pro residues" evidence="11">
    <location>
        <begin position="1957"/>
        <end position="1969"/>
    </location>
</feature>
<dbReference type="SUPFAM" id="SSF56219">
    <property type="entry name" value="DNase I-like"/>
    <property type="match status" value="1"/>
</dbReference>
<keyword evidence="5" id="KW-0808">Transferase</keyword>
<keyword evidence="7" id="KW-0460">Magnesium</keyword>
<evidence type="ECO:0000256" key="2">
    <source>
        <dbReference type="ARBA" id="ARBA00001946"/>
    </source>
</evidence>
<keyword evidence="12" id="KW-0732">Signal</keyword>
<reference evidence="17 18" key="1">
    <citation type="submission" date="2016-02" db="EMBL/GenBank/DDBJ databases">
        <title>Genome analysis of coral dinoflagellate symbionts highlights evolutionary adaptations to a symbiotic lifestyle.</title>
        <authorList>
            <person name="Aranda M."/>
            <person name="Li Y."/>
            <person name="Liew Y.J."/>
            <person name="Baumgarten S."/>
            <person name="Simakov O."/>
            <person name="Wilson M."/>
            <person name="Piel J."/>
            <person name="Ashoor H."/>
            <person name="Bougouffa S."/>
            <person name="Bajic V.B."/>
            <person name="Ryu T."/>
            <person name="Ravasi T."/>
            <person name="Bayer T."/>
            <person name="Micklem G."/>
            <person name="Kim H."/>
            <person name="Bhak J."/>
            <person name="Lajeunesse T.C."/>
            <person name="Voolstra C.R."/>
        </authorList>
    </citation>
    <scope>NUCLEOTIDE SEQUENCE [LARGE SCALE GENOMIC DNA]</scope>
    <source>
        <strain evidence="17 18">CCMP2467</strain>
    </source>
</reference>
<evidence type="ECO:0000256" key="3">
    <source>
        <dbReference type="ARBA" id="ARBA00001964"/>
    </source>
</evidence>
<feature type="coiled-coil region" evidence="10">
    <location>
        <begin position="370"/>
        <end position="404"/>
    </location>
</feature>
<dbReference type="GO" id="GO:0006098">
    <property type="term" value="P:pentose-phosphate shunt"/>
    <property type="evidence" value="ECO:0007669"/>
    <property type="project" value="TreeGrafter"/>
</dbReference>
<evidence type="ECO:0000256" key="7">
    <source>
        <dbReference type="ARBA" id="ARBA00022842"/>
    </source>
</evidence>
<feature type="region of interest" description="Disordered" evidence="11">
    <location>
        <begin position="621"/>
        <end position="646"/>
    </location>
</feature>
<evidence type="ECO:0000256" key="4">
    <source>
        <dbReference type="ARBA" id="ARBA00007131"/>
    </source>
</evidence>
<feature type="compositionally biased region" description="Basic and acidic residues" evidence="11">
    <location>
        <begin position="281"/>
        <end position="291"/>
    </location>
</feature>
<dbReference type="PANTHER" id="PTHR43522">
    <property type="entry name" value="TRANSKETOLASE"/>
    <property type="match status" value="1"/>
</dbReference>
<feature type="compositionally biased region" description="Polar residues" evidence="11">
    <location>
        <begin position="292"/>
        <end position="303"/>
    </location>
</feature>
<dbReference type="InterPro" id="IPR033247">
    <property type="entry name" value="Transketolase_fam"/>
</dbReference>
<proteinExistence type="inferred from homology"/>
<evidence type="ECO:0000259" key="14">
    <source>
        <dbReference type="Pfam" id="PF02779"/>
    </source>
</evidence>
<evidence type="ECO:0000256" key="10">
    <source>
        <dbReference type="SAM" id="Coils"/>
    </source>
</evidence>
<dbReference type="InterPro" id="IPR005475">
    <property type="entry name" value="Transketolase-like_Pyr-bd"/>
</dbReference>
<keyword evidence="10" id="KW-0175">Coiled coil</keyword>
<dbReference type="InterPro" id="IPR029061">
    <property type="entry name" value="THDP-binding"/>
</dbReference>
<feature type="domain" description="Transketolase-like C-terminal" evidence="16">
    <location>
        <begin position="3468"/>
        <end position="3577"/>
    </location>
</feature>
<dbReference type="PANTHER" id="PTHR43522:SF2">
    <property type="entry name" value="TRANSKETOLASE 1-RELATED"/>
    <property type="match status" value="1"/>
</dbReference>
<dbReference type="Pfam" id="PF03372">
    <property type="entry name" value="Exo_endo_phos"/>
    <property type="match status" value="1"/>
</dbReference>
<feature type="domain" description="Transketolase-like pyrimidine-binding" evidence="14">
    <location>
        <begin position="4081"/>
        <end position="4179"/>
    </location>
</feature>
<dbReference type="CDD" id="cd02012">
    <property type="entry name" value="TPP_TK"/>
    <property type="match status" value="1"/>
</dbReference>
<dbReference type="Gene3D" id="3.40.50.920">
    <property type="match status" value="1"/>
</dbReference>
<evidence type="ECO:0000259" key="15">
    <source>
        <dbReference type="Pfam" id="PF03372"/>
    </source>
</evidence>
<dbReference type="SUPFAM" id="SSF52922">
    <property type="entry name" value="TK C-terminal domain-like"/>
    <property type="match status" value="1"/>
</dbReference>
<keyword evidence="6" id="KW-0479">Metal-binding</keyword>